<evidence type="ECO:0000313" key="3">
    <source>
        <dbReference type="Proteomes" id="UP000016462"/>
    </source>
</evidence>
<evidence type="ECO:0000256" key="1">
    <source>
        <dbReference type="SAM" id="Phobius"/>
    </source>
</evidence>
<proteinExistence type="predicted"/>
<comment type="caution">
    <text evidence="2">The sequence shown here is derived from an EMBL/GenBank/DDBJ whole genome shotgun (WGS) entry which is preliminary data.</text>
</comment>
<keyword evidence="3" id="KW-1185">Reference proteome</keyword>
<evidence type="ECO:0000313" key="2">
    <source>
        <dbReference type="EMBL" id="ERG63503.1"/>
    </source>
</evidence>
<protein>
    <submittedName>
        <fullName evidence="2">Uncharacterized protein</fullName>
    </submittedName>
</protein>
<gene>
    <name evidence="2" type="ORF">L332_03410</name>
</gene>
<feature type="transmembrane region" description="Helical" evidence="1">
    <location>
        <begin position="33"/>
        <end position="54"/>
    </location>
</feature>
<keyword evidence="1" id="KW-0472">Membrane</keyword>
<dbReference type="AlphaFoldDB" id="U1L946"/>
<sequence>MIVSSGWATIVALAAALFAVIAIVNVAAGLAGWAALAGFGTGACTVGAGVLVAMDDR</sequence>
<keyword evidence="1" id="KW-0812">Transmembrane</keyword>
<dbReference type="EMBL" id="ASHR01000031">
    <property type="protein sequence ID" value="ERG63503.1"/>
    <property type="molecule type" value="Genomic_DNA"/>
</dbReference>
<keyword evidence="1" id="KW-1133">Transmembrane helix</keyword>
<reference evidence="2 3" key="1">
    <citation type="journal article" date="2013" name="Genome Announc.">
        <title>First draft genome sequence from a member of the genus agrococcus, isolated from modern microbialites.</title>
        <authorList>
            <person name="White R.A.III."/>
            <person name="Grassa C.J."/>
            <person name="Suttle C.A."/>
        </authorList>
    </citation>
    <scope>NUCLEOTIDE SEQUENCE [LARGE SCALE GENOMIC DNA]</scope>
    <source>
        <strain evidence="2 3">RW1</strain>
    </source>
</reference>
<dbReference type="Proteomes" id="UP000016462">
    <property type="component" value="Unassembled WGS sequence"/>
</dbReference>
<organism evidence="2 3">
    <name type="scientific">Agrococcus pavilionensis RW1</name>
    <dbReference type="NCBI Taxonomy" id="1330458"/>
    <lineage>
        <taxon>Bacteria</taxon>
        <taxon>Bacillati</taxon>
        <taxon>Actinomycetota</taxon>
        <taxon>Actinomycetes</taxon>
        <taxon>Micrococcales</taxon>
        <taxon>Microbacteriaceae</taxon>
        <taxon>Agrococcus</taxon>
    </lineage>
</organism>
<feature type="transmembrane region" description="Helical" evidence="1">
    <location>
        <begin position="7"/>
        <end position="27"/>
    </location>
</feature>
<accession>U1L946</accession>
<name>U1L946_9MICO</name>